<feature type="compositionally biased region" description="Polar residues" evidence="2">
    <location>
        <begin position="67"/>
        <end position="76"/>
    </location>
</feature>
<gene>
    <name evidence="3" type="ORF">BN1205_052220</name>
</gene>
<organism evidence="3">
    <name type="scientific">Toxoplasma gondii (strain ATCC 50861 / VEG)</name>
    <dbReference type="NCBI Taxonomy" id="432359"/>
    <lineage>
        <taxon>Eukaryota</taxon>
        <taxon>Sar</taxon>
        <taxon>Alveolata</taxon>
        <taxon>Apicomplexa</taxon>
        <taxon>Conoidasida</taxon>
        <taxon>Coccidia</taxon>
        <taxon>Eucoccidiorida</taxon>
        <taxon>Eimeriorina</taxon>
        <taxon>Sarcocystidae</taxon>
        <taxon>Toxoplasma</taxon>
    </lineage>
</organism>
<reference evidence="3" key="1">
    <citation type="journal article" date="2015" name="PLoS ONE">
        <title>Comprehensive Evaluation of Toxoplasma gondii VEG and Neospora caninum LIV Genomes with Tachyzoite Stage Transcriptome and Proteome Defines Novel Transcript Features.</title>
        <authorList>
            <person name="Ramaprasad A."/>
            <person name="Mourier T."/>
            <person name="Naeem R."/>
            <person name="Malas T.B."/>
            <person name="Moussa E."/>
            <person name="Panigrahi A."/>
            <person name="Vermont S.J."/>
            <person name="Otto T.D."/>
            <person name="Wastling J."/>
            <person name="Pain A."/>
        </authorList>
    </citation>
    <scope>NUCLEOTIDE SEQUENCE</scope>
    <source>
        <strain evidence="3">VEG</strain>
    </source>
</reference>
<feature type="coiled-coil region" evidence="1">
    <location>
        <begin position="297"/>
        <end position="327"/>
    </location>
</feature>
<evidence type="ECO:0000256" key="2">
    <source>
        <dbReference type="SAM" id="MobiDB-lite"/>
    </source>
</evidence>
<accession>A0A0F7UPQ3</accession>
<keyword evidence="1" id="KW-0175">Coiled coil</keyword>
<feature type="compositionally biased region" description="Pro residues" evidence="2">
    <location>
        <begin position="96"/>
        <end position="105"/>
    </location>
</feature>
<feature type="compositionally biased region" description="Polar residues" evidence="2">
    <location>
        <begin position="207"/>
        <end position="223"/>
    </location>
</feature>
<sequence>MPHKKKKVRMEGISPSRLTGRKSAHQPVYSTCSKEHRKMVVPTFSRPQTSSSATKSPVSLKKRGTSPPKSQDSPSGDSREKAGTSNAEQSDGRPHPLTPLPPCPPALANVWFLRKQAHHLSSAVAPRPHPDSSSDVEGFPENGNGVCGPASGGLDAAPRLARGDSSQPDDEELYFRQRGAENFLRFHPMYECIRALGHSAPGGVDSPTASPSRASKPNFQPFSEKNDSARCGTERSKSGTEKRNCLFWVLDQFLDDSDSYEIWDWEGAVDDTNRSCQRLGAQKIDYRCMVGIVTRLYKELLETSEKNQAKLNQLKKLSHNNDRQQNDAGGGRAIQRLLSDDTDELQDTVAVPEFLAKGAWKKAAFDTVKKNPHMAPKGTQPKLLNSSGVCGTLPNGASKAARGNVETVSKNSMIAPKGVQPKVLDTDIPAKGTQTAVGLGSVNTSLQIAPKGIQPKLPKSAPSTIIPATGAPKPVGLGSVKKCPQIAPKGIQPKLPKSAPSTIIPAKGAPKPVELGSVKKCPQIAPKGIQPKLSKGAPSTIIPAKGAPKPVELGSVKKCPQIAPKGIEPKLPKGAPSTVIPTKEYPKCP</sequence>
<feature type="region of interest" description="Disordered" evidence="2">
    <location>
        <begin position="562"/>
        <end position="589"/>
    </location>
</feature>
<evidence type="ECO:0000256" key="1">
    <source>
        <dbReference type="SAM" id="Coils"/>
    </source>
</evidence>
<feature type="region of interest" description="Disordered" evidence="2">
    <location>
        <begin position="202"/>
        <end position="237"/>
    </location>
</feature>
<evidence type="ECO:0000313" key="3">
    <source>
        <dbReference type="EMBL" id="CEL71894.1"/>
    </source>
</evidence>
<protein>
    <submittedName>
        <fullName evidence="3">TBP-binding protein ABT1, putative</fullName>
    </submittedName>
</protein>
<feature type="region of interest" description="Disordered" evidence="2">
    <location>
        <begin position="526"/>
        <end position="547"/>
    </location>
</feature>
<proteinExistence type="predicted"/>
<dbReference type="AlphaFoldDB" id="A0A0F7UPQ3"/>
<feature type="compositionally biased region" description="Polar residues" evidence="2">
    <location>
        <begin position="45"/>
        <end position="57"/>
    </location>
</feature>
<name>A0A0F7UPQ3_TOXGV</name>
<feature type="compositionally biased region" description="Basic and acidic residues" evidence="2">
    <location>
        <begin position="224"/>
        <end position="237"/>
    </location>
</feature>
<feature type="region of interest" description="Disordered" evidence="2">
    <location>
        <begin position="120"/>
        <end position="143"/>
    </location>
</feature>
<feature type="region of interest" description="Disordered" evidence="2">
    <location>
        <begin position="1"/>
        <end position="105"/>
    </location>
</feature>
<dbReference type="EMBL" id="LN714491">
    <property type="protein sequence ID" value="CEL71894.1"/>
    <property type="molecule type" value="Genomic_DNA"/>
</dbReference>